<name>A0ABQ8E960_BRANA</name>
<feature type="compositionally biased region" description="Polar residues" evidence="1">
    <location>
        <begin position="9"/>
        <end position="18"/>
    </location>
</feature>
<reference evidence="2 3" key="1">
    <citation type="submission" date="2021-05" db="EMBL/GenBank/DDBJ databases">
        <title>Genome Assembly of Synthetic Allotetraploid Brassica napus Reveals Homoeologous Exchanges between Subgenomes.</title>
        <authorList>
            <person name="Davis J.T."/>
        </authorList>
    </citation>
    <scope>NUCLEOTIDE SEQUENCE [LARGE SCALE GENOMIC DNA]</scope>
    <source>
        <strain evidence="3">cv. Da-Ae</strain>
        <tissue evidence="2">Seedling</tissue>
    </source>
</reference>
<organism evidence="2 3">
    <name type="scientific">Brassica napus</name>
    <name type="common">Rape</name>
    <dbReference type="NCBI Taxonomy" id="3708"/>
    <lineage>
        <taxon>Eukaryota</taxon>
        <taxon>Viridiplantae</taxon>
        <taxon>Streptophyta</taxon>
        <taxon>Embryophyta</taxon>
        <taxon>Tracheophyta</taxon>
        <taxon>Spermatophyta</taxon>
        <taxon>Magnoliopsida</taxon>
        <taxon>eudicotyledons</taxon>
        <taxon>Gunneridae</taxon>
        <taxon>Pentapetalae</taxon>
        <taxon>rosids</taxon>
        <taxon>malvids</taxon>
        <taxon>Brassicales</taxon>
        <taxon>Brassicaceae</taxon>
        <taxon>Brassiceae</taxon>
        <taxon>Brassica</taxon>
    </lineage>
</organism>
<protein>
    <submittedName>
        <fullName evidence="2">Uncharacterized protein</fullName>
    </submittedName>
</protein>
<gene>
    <name evidence="2" type="ORF">HID58_005388</name>
</gene>
<dbReference type="EMBL" id="JAGKQM010000002">
    <property type="protein sequence ID" value="KAH0937927.1"/>
    <property type="molecule type" value="Genomic_DNA"/>
</dbReference>
<dbReference type="Proteomes" id="UP000824890">
    <property type="component" value="Unassembled WGS sequence"/>
</dbReference>
<evidence type="ECO:0000313" key="2">
    <source>
        <dbReference type="EMBL" id="KAH0937927.1"/>
    </source>
</evidence>
<evidence type="ECO:0000313" key="3">
    <source>
        <dbReference type="Proteomes" id="UP000824890"/>
    </source>
</evidence>
<evidence type="ECO:0000256" key="1">
    <source>
        <dbReference type="SAM" id="MobiDB-lite"/>
    </source>
</evidence>
<dbReference type="Gene3D" id="1.10.20.10">
    <property type="entry name" value="Histone, subunit A"/>
    <property type="match status" value="1"/>
</dbReference>
<comment type="caution">
    <text evidence="2">The sequence shown here is derived from an EMBL/GenBank/DDBJ whole genome shotgun (WGS) entry which is preliminary data.</text>
</comment>
<keyword evidence="3" id="KW-1185">Reference proteome</keyword>
<dbReference type="SUPFAM" id="SSF47113">
    <property type="entry name" value="Histone-fold"/>
    <property type="match status" value="1"/>
</dbReference>
<proteinExistence type="predicted"/>
<dbReference type="InterPro" id="IPR009072">
    <property type="entry name" value="Histone-fold"/>
</dbReference>
<feature type="region of interest" description="Disordered" evidence="1">
    <location>
        <begin position="1"/>
        <end position="28"/>
    </location>
</feature>
<accession>A0ABQ8E960</accession>
<sequence>MNKDREQQNHQAQPQATATDGDIQPRFTGRERAVKQFIVPADAVENFSTHQLPSGWIKKIMKSDRNVQMISAETTMVFAKTLRDVHS</sequence>